<comment type="caution">
    <text evidence="2">The sequence shown here is derived from an EMBL/GenBank/DDBJ whole genome shotgun (WGS) entry which is preliminary data.</text>
</comment>
<evidence type="ECO:0000313" key="2">
    <source>
        <dbReference type="EMBL" id="GAG24292.1"/>
    </source>
</evidence>
<gene>
    <name evidence="2" type="ORF">S01H1_47789</name>
</gene>
<feature type="non-terminal residue" evidence="2">
    <location>
        <position position="42"/>
    </location>
</feature>
<evidence type="ECO:0000256" key="1">
    <source>
        <dbReference type="SAM" id="Phobius"/>
    </source>
</evidence>
<feature type="transmembrane region" description="Helical" evidence="1">
    <location>
        <begin position="12"/>
        <end position="31"/>
    </location>
</feature>
<dbReference type="EMBL" id="BARS01030649">
    <property type="protein sequence ID" value="GAG24292.1"/>
    <property type="molecule type" value="Genomic_DNA"/>
</dbReference>
<proteinExistence type="predicted"/>
<protein>
    <submittedName>
        <fullName evidence="2">Uncharacterized protein</fullName>
    </submittedName>
</protein>
<keyword evidence="1" id="KW-0472">Membrane</keyword>
<organism evidence="2">
    <name type="scientific">marine sediment metagenome</name>
    <dbReference type="NCBI Taxonomy" id="412755"/>
    <lineage>
        <taxon>unclassified sequences</taxon>
        <taxon>metagenomes</taxon>
        <taxon>ecological metagenomes</taxon>
    </lineage>
</organism>
<keyword evidence="1" id="KW-0812">Transmembrane</keyword>
<reference evidence="2" key="1">
    <citation type="journal article" date="2014" name="Front. Microbiol.">
        <title>High frequency of phylogenetically diverse reductive dehalogenase-homologous genes in deep subseafloor sedimentary metagenomes.</title>
        <authorList>
            <person name="Kawai M."/>
            <person name="Futagami T."/>
            <person name="Toyoda A."/>
            <person name="Takaki Y."/>
            <person name="Nishi S."/>
            <person name="Hori S."/>
            <person name="Arai W."/>
            <person name="Tsubouchi T."/>
            <person name="Morono Y."/>
            <person name="Uchiyama I."/>
            <person name="Ito T."/>
            <person name="Fujiyama A."/>
            <person name="Inagaki F."/>
            <person name="Takami H."/>
        </authorList>
    </citation>
    <scope>NUCLEOTIDE SEQUENCE</scope>
    <source>
        <strain evidence="2">Expedition CK06-06</strain>
    </source>
</reference>
<sequence length="42" mass="4818">MIDIDYNLIKTVVASISVVIALIAGFVELRLNPKNWLNRWFA</sequence>
<name>X0WM43_9ZZZZ</name>
<dbReference type="AlphaFoldDB" id="X0WM43"/>
<accession>X0WM43</accession>
<keyword evidence="1" id="KW-1133">Transmembrane helix</keyword>